<evidence type="ECO:0008006" key="3">
    <source>
        <dbReference type="Google" id="ProtNLM"/>
    </source>
</evidence>
<name>A0A2G8RSR0_9APHY</name>
<dbReference type="InterPro" id="IPR029058">
    <property type="entry name" value="AB_hydrolase_fold"/>
</dbReference>
<dbReference type="AlphaFoldDB" id="A0A2G8RSR0"/>
<protein>
    <recommendedName>
        <fullName evidence="3">AB hydrolase-1 domain-containing protein</fullName>
    </recommendedName>
</protein>
<dbReference type="OrthoDB" id="3251587at2759"/>
<reference evidence="1 2" key="1">
    <citation type="journal article" date="2015" name="Sci. Rep.">
        <title>Chromosome-level genome map provides insights into diverse defense mechanisms in the medicinal fungus Ganoderma sinense.</title>
        <authorList>
            <person name="Zhu Y."/>
            <person name="Xu J."/>
            <person name="Sun C."/>
            <person name="Zhou S."/>
            <person name="Xu H."/>
            <person name="Nelson D.R."/>
            <person name="Qian J."/>
            <person name="Song J."/>
            <person name="Luo H."/>
            <person name="Xiang L."/>
            <person name="Li Y."/>
            <person name="Xu Z."/>
            <person name="Ji A."/>
            <person name="Wang L."/>
            <person name="Lu S."/>
            <person name="Hayward A."/>
            <person name="Sun W."/>
            <person name="Li X."/>
            <person name="Schwartz D.C."/>
            <person name="Wang Y."/>
            <person name="Chen S."/>
        </authorList>
    </citation>
    <scope>NUCLEOTIDE SEQUENCE [LARGE SCALE GENOMIC DNA]</scope>
    <source>
        <strain evidence="1 2">ZZ0214-1</strain>
    </source>
</reference>
<accession>A0A2G8RSR0</accession>
<evidence type="ECO:0000313" key="2">
    <source>
        <dbReference type="Proteomes" id="UP000230002"/>
    </source>
</evidence>
<dbReference type="EMBL" id="AYKW01000067">
    <property type="protein sequence ID" value="PIL24378.1"/>
    <property type="molecule type" value="Genomic_DNA"/>
</dbReference>
<dbReference type="Proteomes" id="UP000230002">
    <property type="component" value="Unassembled WGS sequence"/>
</dbReference>
<dbReference type="SUPFAM" id="SSF53474">
    <property type="entry name" value="alpha/beta-Hydrolases"/>
    <property type="match status" value="1"/>
</dbReference>
<keyword evidence="2" id="KW-1185">Reference proteome</keyword>
<evidence type="ECO:0000313" key="1">
    <source>
        <dbReference type="EMBL" id="PIL24378.1"/>
    </source>
</evidence>
<organism evidence="1 2">
    <name type="scientific">Ganoderma sinense ZZ0214-1</name>
    <dbReference type="NCBI Taxonomy" id="1077348"/>
    <lineage>
        <taxon>Eukaryota</taxon>
        <taxon>Fungi</taxon>
        <taxon>Dikarya</taxon>
        <taxon>Basidiomycota</taxon>
        <taxon>Agaricomycotina</taxon>
        <taxon>Agaricomycetes</taxon>
        <taxon>Polyporales</taxon>
        <taxon>Polyporaceae</taxon>
        <taxon>Ganoderma</taxon>
    </lineage>
</organism>
<sequence>MPSMVVDDKGTQLSYIDSGIPARVAGAFIQHYVTIFALHGFYFTNHTFEKVMAHASEANVRFVAISRRDYPGSTAFSPQDLSAFSSSDGEDRRVFLRDRGAEIATFICNFIEQNGLLPISSDGKSGGFAVVGYGFGSVFALAAVANLDTLSVSFQTRWGAHMRGLLLHDPLAVSVGKPRLPAAWGPRNFPSFMLDKQWQTGYFNQWDMNARNLGMHTYDINPSLARLPTVDTMTEEEIARVFHDPIHHSSDIPLAVSCGLQVKANYKKACFDQEIRALVPDMKVWVFSGDLSQPFSLPAFWAVENDNAARGGGFVNFRIVHSVNHYVLWVDPALTLRIYLEALGLNG</sequence>
<gene>
    <name evidence="1" type="ORF">GSI_14131</name>
</gene>
<comment type="caution">
    <text evidence="1">The sequence shown here is derived from an EMBL/GenBank/DDBJ whole genome shotgun (WGS) entry which is preliminary data.</text>
</comment>
<proteinExistence type="predicted"/>
<dbReference type="Gene3D" id="3.40.50.1820">
    <property type="entry name" value="alpha/beta hydrolase"/>
    <property type="match status" value="1"/>
</dbReference>